<dbReference type="InterPro" id="IPR029055">
    <property type="entry name" value="Ntn_hydrolases_N"/>
</dbReference>
<gene>
    <name evidence="1" type="ORF">I0C86_41335</name>
</gene>
<dbReference type="Gene3D" id="3.60.20.10">
    <property type="entry name" value="Glutamine Phosphoribosylpyrophosphate, subunit 1, domain 1"/>
    <property type="match status" value="1"/>
</dbReference>
<keyword evidence="2" id="KW-1185">Reference proteome</keyword>
<dbReference type="EMBL" id="JADPUN010000422">
    <property type="protein sequence ID" value="MBF9135297.1"/>
    <property type="molecule type" value="Genomic_DNA"/>
</dbReference>
<accession>A0ABS0HB09</accession>
<evidence type="ECO:0000313" key="1">
    <source>
        <dbReference type="EMBL" id="MBF9135297.1"/>
    </source>
</evidence>
<proteinExistence type="predicted"/>
<dbReference type="RefSeq" id="WP_196206753.1">
    <property type="nucleotide sequence ID" value="NZ_JADPUN010000422.1"/>
</dbReference>
<sequence length="196" mass="20578">MTTVLACAVGDRILMAADSCTNVYERPLHDAARKVVRLPAGDEEVLIGVSGSAGMPDVLHAGLKLDAVPVEDEDPQAWAHAVAVAATELAVEAGLVEAGRMESNLLLGWRGHLWTLVHSCALRHPDGRAALGSGEGSALGALDALLDVGVTPAEAIVRAVQIACRRDRYSEPPIYLELLAPQKRKEPGREAVAGSP</sequence>
<name>A0ABS0HB09_9ACTN</name>
<dbReference type="Proteomes" id="UP000638560">
    <property type="component" value="Unassembled WGS sequence"/>
</dbReference>
<evidence type="ECO:0000313" key="2">
    <source>
        <dbReference type="Proteomes" id="UP000638560"/>
    </source>
</evidence>
<reference evidence="1 2" key="1">
    <citation type="submission" date="2020-11" db="EMBL/GenBank/DDBJ databases">
        <title>A novel isolate from a Black sea contaminated sediment with potential to produce alkanes: Plantactinospora alkalitolerans sp. nov.</title>
        <authorList>
            <person name="Carro L."/>
            <person name="Veyisoglu A."/>
            <person name="Guven K."/>
            <person name="Schumann P."/>
            <person name="Klenk H.-P."/>
            <person name="Sahin N."/>
        </authorList>
    </citation>
    <scope>NUCLEOTIDE SEQUENCE [LARGE SCALE GENOMIC DNA]</scope>
    <source>
        <strain evidence="1 2">S1510</strain>
    </source>
</reference>
<organism evidence="1 2">
    <name type="scientific">Plantactinospora alkalitolerans</name>
    <dbReference type="NCBI Taxonomy" id="2789879"/>
    <lineage>
        <taxon>Bacteria</taxon>
        <taxon>Bacillati</taxon>
        <taxon>Actinomycetota</taxon>
        <taxon>Actinomycetes</taxon>
        <taxon>Micromonosporales</taxon>
        <taxon>Micromonosporaceae</taxon>
        <taxon>Plantactinospora</taxon>
    </lineage>
</organism>
<comment type="caution">
    <text evidence="1">The sequence shown here is derived from an EMBL/GenBank/DDBJ whole genome shotgun (WGS) entry which is preliminary data.</text>
</comment>
<dbReference type="SUPFAM" id="SSF56235">
    <property type="entry name" value="N-terminal nucleophile aminohydrolases (Ntn hydrolases)"/>
    <property type="match status" value="1"/>
</dbReference>
<protein>
    <recommendedName>
        <fullName evidence="3">Peptidase</fullName>
    </recommendedName>
</protein>
<evidence type="ECO:0008006" key="3">
    <source>
        <dbReference type="Google" id="ProtNLM"/>
    </source>
</evidence>